<accession>A0A2T4ZB02</accession>
<organism evidence="4 5">
    <name type="scientific">Desmospora activa DSM 45169</name>
    <dbReference type="NCBI Taxonomy" id="1121389"/>
    <lineage>
        <taxon>Bacteria</taxon>
        <taxon>Bacillati</taxon>
        <taxon>Bacillota</taxon>
        <taxon>Bacilli</taxon>
        <taxon>Bacillales</taxon>
        <taxon>Thermoactinomycetaceae</taxon>
        <taxon>Desmospora</taxon>
    </lineage>
</organism>
<protein>
    <submittedName>
        <fullName evidence="4">Glutamate-1-semialdehyde 2,1-aminomutase</fullName>
    </submittedName>
</protein>
<dbReference type="Proteomes" id="UP000241639">
    <property type="component" value="Unassembled WGS sequence"/>
</dbReference>
<dbReference type="InterPro" id="IPR005814">
    <property type="entry name" value="Aminotrans_3"/>
</dbReference>
<dbReference type="GO" id="GO:0008483">
    <property type="term" value="F:transaminase activity"/>
    <property type="evidence" value="ECO:0007669"/>
    <property type="project" value="InterPro"/>
</dbReference>
<comment type="cofactor">
    <cofactor evidence="1">
        <name>pyridoxal 5'-phosphate</name>
        <dbReference type="ChEBI" id="CHEBI:597326"/>
    </cofactor>
</comment>
<dbReference type="GO" id="GO:0030170">
    <property type="term" value="F:pyridoxal phosphate binding"/>
    <property type="evidence" value="ECO:0007669"/>
    <property type="project" value="InterPro"/>
</dbReference>
<dbReference type="SUPFAM" id="SSF53383">
    <property type="entry name" value="PLP-dependent transferases"/>
    <property type="match status" value="1"/>
</dbReference>
<sequence>MKVKADLHHRFIEKTAASRQWFERAQKVIPGGVTANIKYFDPYPLVMASGSGARLIDTDGNRYIDYNLCYGALMLGHGHPVIQKAVNEQWDQMGTTVTGTPHYLEVEMAEKLVSLYPGMDQVRFTNSGLEATMFALRLATAWRGRNTIAKCSGHYHGGYDQVLVSVQQGEVDENGFPAVTADSKGLSAYWRENTVVLPFNDWERTEALLIRNHERLGAVILEPVQSGFLPPERDYLLRLREFTTLYGIPLIFDEVKTGFRLGLSGAQGRYGVIPDLTALGKVLGGGFPVGAVGGRQEIMEICSPTEKGDILTLGRSGHGEDVLFHSGTYNGHPSVMAAGMATIRVLEEPGVYERVEQEAFFLRQGMEEILDRHGVPGYTMGDGTIFNLVMPTDKGYRSTNLLQGDKTLRQRLDFALLEEGIYLKPMSRFSLSTAHTHEVVKETLTLFEEGVKKIK</sequence>
<evidence type="ECO:0000256" key="1">
    <source>
        <dbReference type="ARBA" id="ARBA00001933"/>
    </source>
</evidence>
<dbReference type="Gene3D" id="3.90.1150.10">
    <property type="entry name" value="Aspartate Aminotransferase, domain 1"/>
    <property type="match status" value="1"/>
</dbReference>
<dbReference type="InterPro" id="IPR015422">
    <property type="entry name" value="PyrdxlP-dep_Trfase_small"/>
</dbReference>
<reference evidence="4 5" key="1">
    <citation type="submission" date="2018-04" db="EMBL/GenBank/DDBJ databases">
        <title>Genomic Encyclopedia of Archaeal and Bacterial Type Strains, Phase II (KMG-II): from individual species to whole genera.</title>
        <authorList>
            <person name="Goeker M."/>
        </authorList>
    </citation>
    <scope>NUCLEOTIDE SEQUENCE [LARGE SCALE GENOMIC DNA]</scope>
    <source>
        <strain evidence="4 5">DSM 45169</strain>
    </source>
</reference>
<evidence type="ECO:0000313" key="4">
    <source>
        <dbReference type="EMBL" id="PTM59069.1"/>
    </source>
</evidence>
<dbReference type="CDD" id="cd00610">
    <property type="entry name" value="OAT_like"/>
    <property type="match status" value="1"/>
</dbReference>
<dbReference type="Gene3D" id="3.40.640.10">
    <property type="entry name" value="Type I PLP-dependent aspartate aminotransferase-like (Major domain)"/>
    <property type="match status" value="1"/>
</dbReference>
<dbReference type="InterPro" id="IPR015424">
    <property type="entry name" value="PyrdxlP-dep_Trfase"/>
</dbReference>
<evidence type="ECO:0000256" key="2">
    <source>
        <dbReference type="ARBA" id="ARBA00022898"/>
    </source>
</evidence>
<dbReference type="EMBL" id="PZZP01000001">
    <property type="protein sequence ID" value="PTM59069.1"/>
    <property type="molecule type" value="Genomic_DNA"/>
</dbReference>
<dbReference type="PANTHER" id="PTHR43713:SF3">
    <property type="entry name" value="GLUTAMATE-1-SEMIALDEHYDE 2,1-AMINOMUTASE 1, CHLOROPLASTIC-RELATED"/>
    <property type="match status" value="1"/>
</dbReference>
<name>A0A2T4ZB02_9BACL</name>
<evidence type="ECO:0000256" key="3">
    <source>
        <dbReference type="RuleBase" id="RU003560"/>
    </source>
</evidence>
<dbReference type="Pfam" id="PF00202">
    <property type="entry name" value="Aminotran_3"/>
    <property type="match status" value="1"/>
</dbReference>
<dbReference type="AlphaFoldDB" id="A0A2T4ZB02"/>
<evidence type="ECO:0000313" key="5">
    <source>
        <dbReference type="Proteomes" id="UP000241639"/>
    </source>
</evidence>
<dbReference type="PROSITE" id="PS00600">
    <property type="entry name" value="AA_TRANSFER_CLASS_3"/>
    <property type="match status" value="1"/>
</dbReference>
<comment type="caution">
    <text evidence="4">The sequence shown here is derived from an EMBL/GenBank/DDBJ whole genome shotgun (WGS) entry which is preliminary data.</text>
</comment>
<proteinExistence type="inferred from homology"/>
<dbReference type="RefSeq" id="WP_107725794.1">
    <property type="nucleotide sequence ID" value="NZ_PZZP01000001.1"/>
</dbReference>
<keyword evidence="5" id="KW-1185">Reference proteome</keyword>
<dbReference type="OrthoDB" id="9807885at2"/>
<keyword evidence="2 3" id="KW-0663">Pyridoxal phosphate</keyword>
<comment type="similarity">
    <text evidence="3">Belongs to the class-III pyridoxal-phosphate-dependent aminotransferase family.</text>
</comment>
<dbReference type="InterPro" id="IPR049704">
    <property type="entry name" value="Aminotrans_3_PPA_site"/>
</dbReference>
<gene>
    <name evidence="4" type="ORF">C8J48_1670</name>
</gene>
<dbReference type="InterPro" id="IPR015421">
    <property type="entry name" value="PyrdxlP-dep_Trfase_major"/>
</dbReference>
<dbReference type="PANTHER" id="PTHR43713">
    <property type="entry name" value="GLUTAMATE-1-SEMIALDEHYDE 2,1-AMINOMUTASE"/>
    <property type="match status" value="1"/>
</dbReference>